<dbReference type="SMART" id="SM00358">
    <property type="entry name" value="DSRM"/>
    <property type="match status" value="3"/>
</dbReference>
<feature type="region of interest" description="Disordered" evidence="4">
    <location>
        <begin position="1"/>
        <end position="45"/>
    </location>
</feature>
<keyword evidence="2 3" id="KW-0694">RNA-binding</keyword>
<organism evidence="6 7">
    <name type="scientific">Arachis hypogaea</name>
    <name type="common">Peanut</name>
    <dbReference type="NCBI Taxonomy" id="3818"/>
    <lineage>
        <taxon>Eukaryota</taxon>
        <taxon>Viridiplantae</taxon>
        <taxon>Streptophyta</taxon>
        <taxon>Embryophyta</taxon>
        <taxon>Tracheophyta</taxon>
        <taxon>Spermatophyta</taxon>
        <taxon>Magnoliopsida</taxon>
        <taxon>eudicotyledons</taxon>
        <taxon>Gunneridae</taxon>
        <taxon>Pentapetalae</taxon>
        <taxon>rosids</taxon>
        <taxon>fabids</taxon>
        <taxon>Fabales</taxon>
        <taxon>Fabaceae</taxon>
        <taxon>Papilionoideae</taxon>
        <taxon>50 kb inversion clade</taxon>
        <taxon>dalbergioids sensu lato</taxon>
        <taxon>Dalbergieae</taxon>
        <taxon>Pterocarpus clade</taxon>
        <taxon>Arachis</taxon>
    </lineage>
</organism>
<evidence type="ECO:0000259" key="5">
    <source>
        <dbReference type="PROSITE" id="PS50137"/>
    </source>
</evidence>
<dbReference type="EMBL" id="SDMP01000013">
    <property type="protein sequence ID" value="RYR18390.1"/>
    <property type="molecule type" value="Genomic_DNA"/>
</dbReference>
<dbReference type="PANTHER" id="PTHR46031">
    <property type="match status" value="1"/>
</dbReference>
<dbReference type="Pfam" id="PF00035">
    <property type="entry name" value="dsrm"/>
    <property type="match status" value="2"/>
</dbReference>
<comment type="caution">
    <text evidence="6">The sequence shown here is derived from an EMBL/GenBank/DDBJ whole genome shotgun (WGS) entry which is preliminary data.</text>
</comment>
<dbReference type="PROSITE" id="PS50137">
    <property type="entry name" value="DS_RBD"/>
    <property type="match status" value="2"/>
</dbReference>
<feature type="compositionally biased region" description="Low complexity" evidence="4">
    <location>
        <begin position="28"/>
        <end position="45"/>
    </location>
</feature>
<evidence type="ECO:0000313" key="6">
    <source>
        <dbReference type="EMBL" id="RYR18390.1"/>
    </source>
</evidence>
<evidence type="ECO:0000256" key="3">
    <source>
        <dbReference type="PROSITE-ProRule" id="PRU00266"/>
    </source>
</evidence>
<proteinExistence type="predicted"/>
<protein>
    <recommendedName>
        <fullName evidence="5">DRBM domain-containing protein</fullName>
    </recommendedName>
</protein>
<dbReference type="GO" id="GO:0003723">
    <property type="term" value="F:RNA binding"/>
    <property type="evidence" value="ECO:0007669"/>
    <property type="project" value="UniProtKB-UniRule"/>
</dbReference>
<dbReference type="Proteomes" id="UP000289738">
    <property type="component" value="Chromosome B03"/>
</dbReference>
<reference evidence="6 7" key="1">
    <citation type="submission" date="2019-01" db="EMBL/GenBank/DDBJ databases">
        <title>Sequencing of cultivated peanut Arachis hypogaea provides insights into genome evolution and oil improvement.</title>
        <authorList>
            <person name="Chen X."/>
        </authorList>
    </citation>
    <scope>NUCLEOTIDE SEQUENCE [LARGE SCALE GENOMIC DNA]</scope>
    <source>
        <strain evidence="7">cv. Fuhuasheng</strain>
        <tissue evidence="6">Leaves</tissue>
    </source>
</reference>
<dbReference type="STRING" id="3818.A0A444ZVY1"/>
<sequence length="559" mass="61723">MELPTQIQLPEHMADSSSSPQPPPQPPTSSSLVQHVSPSSSPLPQHLRYKNRLQEFAQRSNMPLPGYQTTNEGTPHAPKFRATVWVDGISYTSQMTFSQRKAAEQDAARLALESLNEKIRDDRCPLVFENTLISKSIMNEYATKLNVDRPTYNTVKLEGLLPRFMSFVIFNGTKYTSVIGKNKKEAEQLAARAAILSVLGDSSSTTLYEIIRSKSSFYGIAKSNESQVTNGSIVLPIGTTGYDFDLQHHNVLPVATTEYASGLQDHKDKEVPMATNNGEKRIDVVPASSNMLSSSQELQMPIHVPCVEGPFPPKSSSLQPVGSELGQLAASDSSNSGSKRRKNKKKANKKARLESMVPSAADPCSLLAPTWRRLLHHRLNRCGRHNIHLPLPPPLLLLLLCLQDLAKKLNIVLPEYETIRDRSSEVPMYRSTVLVDGMSFTSEITLSTRKAAEQDIARVAFENLSKKVKDHGCALVCENTAFAKSALDEYAAKLNTRPTYNTVKLEGPPPCFEYSFFTTGGANAATLYGMIKSLSRIYAACEENNIQCVVTGLYHPQQL</sequence>
<evidence type="ECO:0000256" key="4">
    <source>
        <dbReference type="SAM" id="MobiDB-lite"/>
    </source>
</evidence>
<evidence type="ECO:0000313" key="7">
    <source>
        <dbReference type="Proteomes" id="UP000289738"/>
    </source>
</evidence>
<dbReference type="PANTHER" id="PTHR46031:SF37">
    <property type="entry name" value="DRBM DOMAIN-CONTAINING PROTEIN"/>
    <property type="match status" value="1"/>
</dbReference>
<evidence type="ECO:0000256" key="2">
    <source>
        <dbReference type="ARBA" id="ARBA00022884"/>
    </source>
</evidence>
<name>A0A444ZVY1_ARAHY</name>
<feature type="region of interest" description="Disordered" evidence="4">
    <location>
        <begin position="309"/>
        <end position="354"/>
    </location>
</feature>
<dbReference type="InterPro" id="IPR014720">
    <property type="entry name" value="dsRBD_dom"/>
</dbReference>
<dbReference type="SUPFAM" id="SSF54768">
    <property type="entry name" value="dsRNA-binding domain-like"/>
    <property type="match status" value="3"/>
</dbReference>
<dbReference type="AlphaFoldDB" id="A0A444ZVY1"/>
<feature type="compositionally biased region" description="Basic residues" evidence="4">
    <location>
        <begin position="338"/>
        <end position="350"/>
    </location>
</feature>
<feature type="domain" description="DRBM" evidence="5">
    <location>
        <begin position="133"/>
        <end position="200"/>
    </location>
</feature>
<keyword evidence="7" id="KW-1185">Reference proteome</keyword>
<accession>A0A444ZVY1</accession>
<keyword evidence="1" id="KW-0677">Repeat</keyword>
<feature type="domain" description="DRBM" evidence="5">
    <location>
        <begin position="48"/>
        <end position="117"/>
    </location>
</feature>
<gene>
    <name evidence="6" type="ORF">Ahy_B03g063009</name>
</gene>
<dbReference type="Gene3D" id="3.30.160.20">
    <property type="match status" value="3"/>
</dbReference>
<evidence type="ECO:0000256" key="1">
    <source>
        <dbReference type="ARBA" id="ARBA00022737"/>
    </source>
</evidence>